<dbReference type="GO" id="GO:0043565">
    <property type="term" value="F:sequence-specific DNA binding"/>
    <property type="evidence" value="ECO:0007669"/>
    <property type="project" value="InterPro"/>
</dbReference>
<dbReference type="EMBL" id="JACNJH010000060">
    <property type="protein sequence ID" value="MBC8360053.1"/>
    <property type="molecule type" value="Genomic_DNA"/>
</dbReference>
<evidence type="ECO:0000256" key="2">
    <source>
        <dbReference type="ARBA" id="ARBA00022840"/>
    </source>
</evidence>
<evidence type="ECO:0000256" key="4">
    <source>
        <dbReference type="ARBA" id="ARBA00023125"/>
    </source>
</evidence>
<dbReference type="GO" id="GO:0005524">
    <property type="term" value="F:ATP binding"/>
    <property type="evidence" value="ECO:0007669"/>
    <property type="project" value="UniProtKB-KW"/>
</dbReference>
<dbReference type="FunFam" id="3.40.50.300:FF:000006">
    <property type="entry name" value="DNA-binding transcriptional regulator NtrC"/>
    <property type="match status" value="1"/>
</dbReference>
<protein>
    <submittedName>
        <fullName evidence="8">Sigma 54-interacting transcriptional regulator</fullName>
    </submittedName>
</protein>
<keyword evidence="6" id="KW-0804">Transcription</keyword>
<dbReference type="Pfam" id="PF01590">
    <property type="entry name" value="GAF"/>
    <property type="match status" value="1"/>
</dbReference>
<evidence type="ECO:0000256" key="6">
    <source>
        <dbReference type="ARBA" id="ARBA00023163"/>
    </source>
</evidence>
<dbReference type="InterPro" id="IPR009057">
    <property type="entry name" value="Homeodomain-like_sf"/>
</dbReference>
<keyword evidence="2" id="KW-0067">ATP-binding</keyword>
<dbReference type="SUPFAM" id="SSF46689">
    <property type="entry name" value="Homeodomain-like"/>
    <property type="match status" value="1"/>
</dbReference>
<gene>
    <name evidence="8" type="ORF">H8E23_01475</name>
</gene>
<dbReference type="InterPro" id="IPR058031">
    <property type="entry name" value="AAA_lid_NorR"/>
</dbReference>
<evidence type="ECO:0000256" key="3">
    <source>
        <dbReference type="ARBA" id="ARBA00023015"/>
    </source>
</evidence>
<dbReference type="InterPro" id="IPR002197">
    <property type="entry name" value="HTH_Fis"/>
</dbReference>
<dbReference type="SUPFAM" id="SSF52540">
    <property type="entry name" value="P-loop containing nucleoside triphosphate hydrolases"/>
    <property type="match status" value="1"/>
</dbReference>
<keyword evidence="5" id="KW-0010">Activator</keyword>
<dbReference type="SMART" id="SM00382">
    <property type="entry name" value="AAA"/>
    <property type="match status" value="1"/>
</dbReference>
<dbReference type="PRINTS" id="PR01590">
    <property type="entry name" value="HTHFIS"/>
</dbReference>
<evidence type="ECO:0000313" key="9">
    <source>
        <dbReference type="Proteomes" id="UP000603434"/>
    </source>
</evidence>
<dbReference type="InterPro" id="IPR027417">
    <property type="entry name" value="P-loop_NTPase"/>
</dbReference>
<dbReference type="GO" id="GO:0006355">
    <property type="term" value="P:regulation of DNA-templated transcription"/>
    <property type="evidence" value="ECO:0007669"/>
    <property type="project" value="InterPro"/>
</dbReference>
<organism evidence="8 9">
    <name type="scientific">Candidatus Desulfatibia profunda</name>
    <dbReference type="NCBI Taxonomy" id="2841695"/>
    <lineage>
        <taxon>Bacteria</taxon>
        <taxon>Pseudomonadati</taxon>
        <taxon>Thermodesulfobacteriota</taxon>
        <taxon>Desulfobacteria</taxon>
        <taxon>Desulfobacterales</taxon>
        <taxon>Desulfobacterales incertae sedis</taxon>
        <taxon>Candidatus Desulfatibia</taxon>
    </lineage>
</organism>
<keyword evidence="3" id="KW-0805">Transcription regulation</keyword>
<keyword evidence="4" id="KW-0238">DNA-binding</keyword>
<dbReference type="Pfam" id="PF00158">
    <property type="entry name" value="Sigma54_activat"/>
    <property type="match status" value="1"/>
</dbReference>
<dbReference type="Pfam" id="PF25601">
    <property type="entry name" value="AAA_lid_14"/>
    <property type="match status" value="1"/>
</dbReference>
<dbReference type="PROSITE" id="PS00676">
    <property type="entry name" value="SIGMA54_INTERACT_2"/>
    <property type="match status" value="1"/>
</dbReference>
<dbReference type="PROSITE" id="PS00688">
    <property type="entry name" value="SIGMA54_INTERACT_3"/>
    <property type="match status" value="1"/>
</dbReference>
<dbReference type="PROSITE" id="PS00675">
    <property type="entry name" value="SIGMA54_INTERACT_1"/>
    <property type="match status" value="1"/>
</dbReference>
<dbReference type="InterPro" id="IPR025662">
    <property type="entry name" value="Sigma_54_int_dom_ATP-bd_1"/>
</dbReference>
<dbReference type="InterPro" id="IPR029016">
    <property type="entry name" value="GAF-like_dom_sf"/>
</dbReference>
<dbReference type="CDD" id="cd00009">
    <property type="entry name" value="AAA"/>
    <property type="match status" value="1"/>
</dbReference>
<dbReference type="FunFam" id="1.10.8.60:FF:000014">
    <property type="entry name" value="DNA-binding transcriptional regulator NtrC"/>
    <property type="match status" value="1"/>
</dbReference>
<dbReference type="PROSITE" id="PS50045">
    <property type="entry name" value="SIGMA54_INTERACT_4"/>
    <property type="match status" value="1"/>
</dbReference>
<keyword evidence="1" id="KW-0547">Nucleotide-binding</keyword>
<dbReference type="SUPFAM" id="SSF55781">
    <property type="entry name" value="GAF domain-like"/>
    <property type="match status" value="1"/>
</dbReference>
<dbReference type="InterPro" id="IPR025944">
    <property type="entry name" value="Sigma_54_int_dom_CS"/>
</dbReference>
<dbReference type="Proteomes" id="UP000603434">
    <property type="component" value="Unassembled WGS sequence"/>
</dbReference>
<proteinExistence type="predicted"/>
<sequence length="507" mass="57272">MKRIEDVTLLYEISEALYEHLDLKKSLYKVLDILSNSMNMVRGTVTILNPLRDEIGIEVAHGLPRGAVESVKYKLGEGITGRVIETGKAVAVPKISDEPLFLNRTASRKGKQDQELSFICVPIKKGNQVIGSLSVDKPYDESYSLQAGTQLLSVIATMIARHVINLETIHLEKERLREENIRLRSELEGKYHITNIVGNSNKMREVFQMISQVSKSNATVLIRGESGTGKELVANSIHYDSYRAKHPFVKVNCAALPSNLIESELFGHEKGAFTGAIKLKKGKFELANKGTIFLDEIGSVGLDVQFKLLRVLQEKEFERVGGLETIKTDVRVIAATNKNLEQAVETETFRGDLYYRLNVFPIYLPPLRERKTDILLLADHFLEKYAAENHKDIRRFSTPAIDMLIEYHWPGNVRELENCIERAVLLCEEGVIHSYHLPPTLQTGKESDTLPVLSLEDAVAKLEREMIIDALKNTRGNTSLAAKMLKTTVRKFSYKAQKCGVEYRQYR</sequence>
<dbReference type="AlphaFoldDB" id="A0A8J6TKZ4"/>
<accession>A0A8J6TKZ4</accession>
<dbReference type="Gene3D" id="1.10.8.60">
    <property type="match status" value="1"/>
</dbReference>
<evidence type="ECO:0000313" key="8">
    <source>
        <dbReference type="EMBL" id="MBC8360053.1"/>
    </source>
</evidence>
<name>A0A8J6TKZ4_9BACT</name>
<evidence type="ECO:0000256" key="1">
    <source>
        <dbReference type="ARBA" id="ARBA00022741"/>
    </source>
</evidence>
<comment type="caution">
    <text evidence="8">The sequence shown here is derived from an EMBL/GenBank/DDBJ whole genome shotgun (WGS) entry which is preliminary data.</text>
</comment>
<evidence type="ECO:0000259" key="7">
    <source>
        <dbReference type="PROSITE" id="PS50045"/>
    </source>
</evidence>
<dbReference type="InterPro" id="IPR003018">
    <property type="entry name" value="GAF"/>
</dbReference>
<dbReference type="InterPro" id="IPR003593">
    <property type="entry name" value="AAA+_ATPase"/>
</dbReference>
<dbReference type="InterPro" id="IPR025943">
    <property type="entry name" value="Sigma_54_int_dom_ATP-bd_2"/>
</dbReference>
<reference evidence="8 9" key="1">
    <citation type="submission" date="2020-08" db="EMBL/GenBank/DDBJ databases">
        <title>Bridging the membrane lipid divide: bacteria of the FCB group superphylum have the potential to synthesize archaeal ether lipids.</title>
        <authorList>
            <person name="Villanueva L."/>
            <person name="Von Meijenfeldt F.A.B."/>
            <person name="Westbye A.B."/>
            <person name="Yadav S."/>
            <person name="Hopmans E.C."/>
            <person name="Dutilh B.E."/>
            <person name="Sinninghe Damste J.S."/>
        </authorList>
    </citation>
    <scope>NUCLEOTIDE SEQUENCE [LARGE SCALE GENOMIC DNA]</scope>
    <source>
        <strain evidence="8">NIOZ-UU30</strain>
    </source>
</reference>
<dbReference type="Gene3D" id="3.30.450.40">
    <property type="match status" value="1"/>
</dbReference>
<dbReference type="InterPro" id="IPR002078">
    <property type="entry name" value="Sigma_54_int"/>
</dbReference>
<evidence type="ECO:0000256" key="5">
    <source>
        <dbReference type="ARBA" id="ARBA00023159"/>
    </source>
</evidence>
<dbReference type="Gene3D" id="1.10.10.60">
    <property type="entry name" value="Homeodomain-like"/>
    <property type="match status" value="1"/>
</dbReference>
<dbReference type="PANTHER" id="PTHR32071">
    <property type="entry name" value="TRANSCRIPTIONAL REGULATORY PROTEIN"/>
    <property type="match status" value="1"/>
</dbReference>
<dbReference type="Pfam" id="PF02954">
    <property type="entry name" value="HTH_8"/>
    <property type="match status" value="1"/>
</dbReference>
<dbReference type="SMART" id="SM00065">
    <property type="entry name" value="GAF"/>
    <property type="match status" value="1"/>
</dbReference>
<feature type="domain" description="Sigma-54 factor interaction" evidence="7">
    <location>
        <begin position="196"/>
        <end position="425"/>
    </location>
</feature>
<dbReference type="Gene3D" id="3.40.50.300">
    <property type="entry name" value="P-loop containing nucleotide triphosphate hydrolases"/>
    <property type="match status" value="1"/>
</dbReference>